<feature type="transmembrane region" description="Helical" evidence="9">
    <location>
        <begin position="531"/>
        <end position="555"/>
    </location>
</feature>
<dbReference type="Pfam" id="PF03814">
    <property type="entry name" value="KdpA"/>
    <property type="match status" value="1"/>
</dbReference>
<feature type="transmembrane region" description="Helical" evidence="9">
    <location>
        <begin position="260"/>
        <end position="281"/>
    </location>
</feature>
<dbReference type="PANTHER" id="PTHR30607">
    <property type="entry name" value="POTASSIUM-TRANSPORTING ATPASE A CHAIN"/>
    <property type="match status" value="1"/>
</dbReference>
<comment type="subunit">
    <text evidence="9">The system is composed of three essential subunits: KdpA, KdpB and KdpC.</text>
</comment>
<keyword evidence="3 9" id="KW-0633">Potassium transport</keyword>
<evidence type="ECO:0000256" key="2">
    <source>
        <dbReference type="ARBA" id="ARBA00022475"/>
    </source>
</evidence>
<feature type="transmembrane region" description="Helical" evidence="9">
    <location>
        <begin position="184"/>
        <end position="201"/>
    </location>
</feature>
<protein>
    <recommendedName>
        <fullName evidence="9">Potassium-transporting ATPase potassium-binding subunit</fullName>
    </recommendedName>
    <alternativeName>
        <fullName evidence="9">ATP phosphohydrolase [potassium-transporting] A chain</fullName>
    </alternativeName>
    <alternativeName>
        <fullName evidence="9">Potassium-binding and translocating subunit A</fullName>
    </alternativeName>
    <alternativeName>
        <fullName evidence="9">Potassium-translocating ATPase A chain</fullName>
    </alternativeName>
</protein>
<name>A0A0U1QLD3_9BACL</name>
<comment type="caution">
    <text evidence="10">The sequence shown here is derived from an EMBL/GenBank/DDBJ whole genome shotgun (WGS) entry which is preliminary data.</text>
</comment>
<keyword evidence="7 9" id="KW-0406">Ion transport</keyword>
<keyword evidence="2 9" id="KW-1003">Cell membrane</keyword>
<evidence type="ECO:0000313" key="10">
    <source>
        <dbReference type="EMBL" id="KLI01628.1"/>
    </source>
</evidence>
<dbReference type="HAMAP" id="MF_00275">
    <property type="entry name" value="KdpA"/>
    <property type="match status" value="1"/>
</dbReference>
<feature type="transmembrane region" description="Helical" evidence="9">
    <location>
        <begin position="486"/>
        <end position="510"/>
    </location>
</feature>
<evidence type="ECO:0000256" key="9">
    <source>
        <dbReference type="HAMAP-Rule" id="MF_00275"/>
    </source>
</evidence>
<accession>A0A0U1QLD3</accession>
<gene>
    <name evidence="9" type="primary">kdpA</name>
    <name evidence="10" type="ORF">SINU_12630</name>
</gene>
<keyword evidence="11" id="KW-1185">Reference proteome</keyword>
<evidence type="ECO:0000256" key="4">
    <source>
        <dbReference type="ARBA" id="ARBA00022692"/>
    </source>
</evidence>
<feature type="transmembrane region" description="Helical" evidence="9">
    <location>
        <begin position="425"/>
        <end position="446"/>
    </location>
</feature>
<evidence type="ECO:0000256" key="3">
    <source>
        <dbReference type="ARBA" id="ARBA00022538"/>
    </source>
</evidence>
<feature type="transmembrane region" description="Helical" evidence="9">
    <location>
        <begin position="138"/>
        <end position="163"/>
    </location>
</feature>
<sequence>MDKVTWLGSLQIFIVLACVLAVAVPLGGYLYRVFAGQRNFLERVYAPCEKMIYKVSGINPSVEMDWKAYIRSLLWVNFIMALFVFLILRLQGILPMNPDHMKSLPWDLSFNTAASFVTNTNWQNYGGEMTMSYLSQTLALTFLQFTAAATGLAAAFGFIRGIIARKSKNMGNFWVDFIKAHTRILIPGAIVLSIVFIGQGMPQTFQGAQTVHTVQGAVQTISRGPIASMEAIKELGTNGGGFLNANSTHPFENPSVLTNILQIITLLSLPTASLFAFGRFLKNRKQSYVLYAALAGLLLIGTFVIYWGETAGNPILQKVLGITGTNMEGKDVRFGLPLSSLFTAATTATSTGAVNMMHDSLTPIGGFIPLLFMMFNVVFSGVGVGLINIIMYLIITVFIAGLMVGRTPEIFGKKIEAREIKLATFSLLVHPILILIPTAIALMTHVGTASILNPGSHGFTEVLYAFTSTAANNGSAFGGLSGNTPFYNIILGVVMLLGRYVTLIAMFAVAGSLAAKPHIPESVGTLKTDTFVFSGVFVVITVIVGALTFFPALAIGPIGEQLQMWSGLLSK</sequence>
<evidence type="ECO:0000256" key="7">
    <source>
        <dbReference type="ARBA" id="ARBA00023065"/>
    </source>
</evidence>
<evidence type="ECO:0000256" key="5">
    <source>
        <dbReference type="ARBA" id="ARBA00022958"/>
    </source>
</evidence>
<keyword evidence="1 9" id="KW-0813">Transport</keyword>
<dbReference type="GO" id="GO:0008556">
    <property type="term" value="F:P-type potassium transmembrane transporter activity"/>
    <property type="evidence" value="ECO:0007669"/>
    <property type="project" value="InterPro"/>
</dbReference>
<dbReference type="OrthoDB" id="9763796at2"/>
<feature type="transmembrane region" description="Helical" evidence="9">
    <location>
        <begin position="385"/>
        <end position="404"/>
    </location>
</feature>
<organism evidence="10 11">
    <name type="scientific">Sporolactobacillus inulinus CASD</name>
    <dbReference type="NCBI Taxonomy" id="1069536"/>
    <lineage>
        <taxon>Bacteria</taxon>
        <taxon>Bacillati</taxon>
        <taxon>Bacillota</taxon>
        <taxon>Bacilli</taxon>
        <taxon>Bacillales</taxon>
        <taxon>Sporolactobacillaceae</taxon>
        <taxon>Sporolactobacillus</taxon>
    </lineage>
</organism>
<feature type="transmembrane region" description="Helical" evidence="9">
    <location>
        <begin position="361"/>
        <end position="379"/>
    </location>
</feature>
<keyword evidence="5 9" id="KW-0630">Potassium</keyword>
<dbReference type="InterPro" id="IPR004623">
    <property type="entry name" value="KdpA"/>
</dbReference>
<feature type="transmembrane region" description="Helical" evidence="9">
    <location>
        <begin position="12"/>
        <end position="31"/>
    </location>
</feature>
<evidence type="ECO:0000256" key="6">
    <source>
        <dbReference type="ARBA" id="ARBA00022989"/>
    </source>
</evidence>
<feature type="transmembrane region" description="Helical" evidence="9">
    <location>
        <begin position="334"/>
        <end position="354"/>
    </location>
</feature>
<reference evidence="10 11" key="1">
    <citation type="journal article" date="2011" name="J. Bacteriol.">
        <title>Draft genome sequence of Sporolactobacillus inulinus strain CASD, an efficient D-lactic acid-producing bacterium with high-concentration lactate tolerance capability.</title>
        <authorList>
            <person name="Yu B."/>
            <person name="Su F."/>
            <person name="Wang L."/>
            <person name="Xu K."/>
            <person name="Zhao B."/>
            <person name="Xu P."/>
        </authorList>
    </citation>
    <scope>NUCLEOTIDE SEQUENCE [LARGE SCALE GENOMIC DNA]</scope>
    <source>
        <strain evidence="10 11">CASD</strain>
    </source>
</reference>
<feature type="transmembrane region" description="Helical" evidence="9">
    <location>
        <begin position="73"/>
        <end position="94"/>
    </location>
</feature>
<dbReference type="GO" id="GO:0030955">
    <property type="term" value="F:potassium ion binding"/>
    <property type="evidence" value="ECO:0007669"/>
    <property type="project" value="UniProtKB-UniRule"/>
</dbReference>
<feature type="transmembrane region" description="Helical" evidence="9">
    <location>
        <begin position="288"/>
        <end position="308"/>
    </location>
</feature>
<dbReference type="NCBIfam" id="TIGR00680">
    <property type="entry name" value="kdpA"/>
    <property type="match status" value="1"/>
</dbReference>
<dbReference type="AlphaFoldDB" id="A0A0U1QLD3"/>
<dbReference type="GO" id="GO:0005886">
    <property type="term" value="C:plasma membrane"/>
    <property type="evidence" value="ECO:0007669"/>
    <property type="project" value="UniProtKB-SubCell"/>
</dbReference>
<dbReference type="PROSITE" id="PS51257">
    <property type="entry name" value="PROKAR_LIPOPROTEIN"/>
    <property type="match status" value="1"/>
</dbReference>
<comment type="subcellular location">
    <subcellularLocation>
        <location evidence="9">Cell membrane</location>
        <topology evidence="9">Multi-pass membrane protein</topology>
    </subcellularLocation>
</comment>
<comment type="function">
    <text evidence="9">Part of the high-affinity ATP-driven potassium transport (or Kdp) system, which catalyzes the hydrolysis of ATP coupled with the electrogenic transport of potassium into the cytoplasm. This subunit binds the extracellular potassium ions and delivers the ions to the membrane domain of KdpB through an intramembrane tunnel.</text>
</comment>
<comment type="similarity">
    <text evidence="9">Belongs to the KdpA family.</text>
</comment>
<dbReference type="EMBL" id="AFVQ02000182">
    <property type="protein sequence ID" value="KLI01628.1"/>
    <property type="molecule type" value="Genomic_DNA"/>
</dbReference>
<dbReference type="PIRSF" id="PIRSF001294">
    <property type="entry name" value="K_ATPaseA"/>
    <property type="match status" value="1"/>
</dbReference>
<keyword evidence="8 9" id="KW-0472">Membrane</keyword>
<dbReference type="Proteomes" id="UP000035553">
    <property type="component" value="Unassembled WGS sequence"/>
</dbReference>
<keyword evidence="4 9" id="KW-0812">Transmembrane</keyword>
<evidence type="ECO:0000313" key="11">
    <source>
        <dbReference type="Proteomes" id="UP000035553"/>
    </source>
</evidence>
<evidence type="ECO:0000256" key="8">
    <source>
        <dbReference type="ARBA" id="ARBA00023136"/>
    </source>
</evidence>
<proteinExistence type="inferred from homology"/>
<keyword evidence="6 9" id="KW-1133">Transmembrane helix</keyword>
<dbReference type="STRING" id="1069536.SINU_12630"/>
<dbReference type="PANTHER" id="PTHR30607:SF2">
    <property type="entry name" value="POTASSIUM-TRANSPORTING ATPASE POTASSIUM-BINDING SUBUNIT"/>
    <property type="match status" value="1"/>
</dbReference>
<evidence type="ECO:0000256" key="1">
    <source>
        <dbReference type="ARBA" id="ARBA00022448"/>
    </source>
</evidence>